<reference evidence="1" key="1">
    <citation type="journal article" date="2014" name="Int. J. Syst. Evol. Microbiol.">
        <title>Complete genome sequence of Corynebacterium casei LMG S-19264T (=DSM 44701T), isolated from a smear-ripened cheese.</title>
        <authorList>
            <consortium name="US DOE Joint Genome Institute (JGI-PGF)"/>
            <person name="Walter F."/>
            <person name="Albersmeier A."/>
            <person name="Kalinowski J."/>
            <person name="Ruckert C."/>
        </authorList>
    </citation>
    <scope>NUCLEOTIDE SEQUENCE</scope>
    <source>
        <strain evidence="1">JCM 19596</strain>
    </source>
</reference>
<dbReference type="SUPFAM" id="SSF53335">
    <property type="entry name" value="S-adenosyl-L-methionine-dependent methyltransferases"/>
    <property type="match status" value="1"/>
</dbReference>
<proteinExistence type="predicted"/>
<dbReference type="EMBL" id="BMPG01000002">
    <property type="protein sequence ID" value="GGL57465.1"/>
    <property type="molecule type" value="Genomic_DNA"/>
</dbReference>
<dbReference type="Gene3D" id="3.40.50.150">
    <property type="entry name" value="Vaccinia Virus protein VP39"/>
    <property type="match status" value="1"/>
</dbReference>
<comment type="caution">
    <text evidence="1">The sequence shown here is derived from an EMBL/GenBank/DDBJ whole genome shotgun (WGS) entry which is preliminary data.</text>
</comment>
<dbReference type="Proteomes" id="UP000607197">
    <property type="component" value="Unassembled WGS sequence"/>
</dbReference>
<dbReference type="CDD" id="cd02440">
    <property type="entry name" value="AdoMet_MTases"/>
    <property type="match status" value="1"/>
</dbReference>
<protein>
    <submittedName>
        <fullName evidence="1">Methyltransferase</fullName>
    </submittedName>
</protein>
<dbReference type="AlphaFoldDB" id="A0A830FB34"/>
<dbReference type="GO" id="GO:0032259">
    <property type="term" value="P:methylation"/>
    <property type="evidence" value="ECO:0007669"/>
    <property type="project" value="UniProtKB-KW"/>
</dbReference>
<evidence type="ECO:0000313" key="2">
    <source>
        <dbReference type="Proteomes" id="UP000607197"/>
    </source>
</evidence>
<dbReference type="OrthoDB" id="275473at2157"/>
<keyword evidence="1" id="KW-0489">Methyltransferase</keyword>
<accession>A0A830FB34</accession>
<keyword evidence="2" id="KW-1185">Reference proteome</keyword>
<dbReference type="GO" id="GO:0008168">
    <property type="term" value="F:methyltransferase activity"/>
    <property type="evidence" value="ECO:0007669"/>
    <property type="project" value="UniProtKB-KW"/>
</dbReference>
<evidence type="ECO:0000313" key="1">
    <source>
        <dbReference type="EMBL" id="GGL57465.1"/>
    </source>
</evidence>
<keyword evidence="1" id="KW-0808">Transferase</keyword>
<reference evidence="1" key="2">
    <citation type="submission" date="2020-09" db="EMBL/GenBank/DDBJ databases">
        <authorList>
            <person name="Sun Q."/>
            <person name="Ohkuma M."/>
        </authorList>
    </citation>
    <scope>NUCLEOTIDE SEQUENCE</scope>
    <source>
        <strain evidence="1">JCM 19596</strain>
    </source>
</reference>
<sequence>MSGIERKSVPEEILDATCGGRSIWLPGQKERDDTLYVDDREENAGFVDEALPEEQRPNNPNYTVAPDSVEDFRDLPYADASFDLVVFDPPHIIRSDGMETLTGVMTKKYGCLHAETWQDDLRRGFRELFRVLAPGGTLVFKFADMDTDFSTVLNLSSRSPLFGTTTSRRENHCTKWFVFYKQREVRPDTERGRSQ</sequence>
<dbReference type="RefSeq" id="WP_188977436.1">
    <property type="nucleotide sequence ID" value="NZ_BMPG01000002.1"/>
</dbReference>
<name>A0A830FB34_9EURY</name>
<gene>
    <name evidence="1" type="ORF">GCM10009039_14540</name>
</gene>
<dbReference type="InterPro" id="IPR029063">
    <property type="entry name" value="SAM-dependent_MTases_sf"/>
</dbReference>
<organism evidence="1 2">
    <name type="scientific">Halocalculus aciditolerans</name>
    <dbReference type="NCBI Taxonomy" id="1383812"/>
    <lineage>
        <taxon>Archaea</taxon>
        <taxon>Methanobacteriati</taxon>
        <taxon>Methanobacteriota</taxon>
        <taxon>Stenosarchaea group</taxon>
        <taxon>Halobacteria</taxon>
        <taxon>Halobacteriales</taxon>
        <taxon>Halobacteriaceae</taxon>
        <taxon>Halocalculus</taxon>
    </lineage>
</organism>